<feature type="compositionally biased region" description="Polar residues" evidence="2">
    <location>
        <begin position="155"/>
        <end position="164"/>
    </location>
</feature>
<keyword evidence="1 3" id="KW-0732">Signal</keyword>
<feature type="compositionally biased region" description="Basic and acidic residues" evidence="2">
    <location>
        <begin position="116"/>
        <end position="132"/>
    </location>
</feature>
<feature type="compositionally biased region" description="Acidic residues" evidence="2">
    <location>
        <begin position="91"/>
        <end position="115"/>
    </location>
</feature>
<dbReference type="Proteomes" id="UP001619911">
    <property type="component" value="Unassembled WGS sequence"/>
</dbReference>
<organism evidence="5 6">
    <name type="scientific">Bacillus lumedeiriae</name>
    <dbReference type="NCBI Taxonomy" id="3058829"/>
    <lineage>
        <taxon>Bacteria</taxon>
        <taxon>Bacillati</taxon>
        <taxon>Bacillota</taxon>
        <taxon>Bacilli</taxon>
        <taxon>Bacillales</taxon>
        <taxon>Bacillaceae</taxon>
        <taxon>Bacillus</taxon>
    </lineage>
</organism>
<keyword evidence="6" id="KW-1185">Reference proteome</keyword>
<dbReference type="InterPro" id="IPR032812">
    <property type="entry name" value="SbsA_Ig"/>
</dbReference>
<evidence type="ECO:0000256" key="3">
    <source>
        <dbReference type="SAM" id="SignalP"/>
    </source>
</evidence>
<feature type="region of interest" description="Disordered" evidence="2">
    <location>
        <begin position="86"/>
        <end position="209"/>
    </location>
</feature>
<comment type="caution">
    <text evidence="5">The sequence shown here is derived from an EMBL/GenBank/DDBJ whole genome shotgun (WGS) entry which is preliminary data.</text>
</comment>
<feature type="chain" id="PRO_5047071136" evidence="3">
    <location>
        <begin position="26"/>
        <end position="374"/>
    </location>
</feature>
<feature type="compositionally biased region" description="Basic and acidic residues" evidence="2">
    <location>
        <begin position="27"/>
        <end position="60"/>
    </location>
</feature>
<evidence type="ECO:0000256" key="2">
    <source>
        <dbReference type="SAM" id="MobiDB-lite"/>
    </source>
</evidence>
<dbReference type="Gene3D" id="2.60.40.1220">
    <property type="match status" value="1"/>
</dbReference>
<dbReference type="Pfam" id="PF13205">
    <property type="entry name" value="Big_5"/>
    <property type="match status" value="1"/>
</dbReference>
<evidence type="ECO:0000313" key="5">
    <source>
        <dbReference type="EMBL" id="MFK2827099.1"/>
    </source>
</evidence>
<evidence type="ECO:0000313" key="6">
    <source>
        <dbReference type="Proteomes" id="UP001619911"/>
    </source>
</evidence>
<gene>
    <name evidence="5" type="ORF">QYG89_15750</name>
</gene>
<sequence length="374" mass="42020">MYKKMTPVAAAVLAAGMMLSGPAYASPKDDAHTAHSTKVKEQENKKDQNKHQDKHQDKQQHGQMKQLQSIDKQLDKIEKVLIKYQTKLTDIEDNDDDQVEDGAETEDKQDAEEQTEEKPADESTTDGEKTEEQPQTDEQPVSETVENKAKASSEEIITNETVQPTEEIEDNELTDTGDQEEAEAEDDDQDADDDEDEVENEVKEHPGYMGKFKALHNRLNAVTKQLDSLSSRGADKAALKERYDRIAALHKDIDAVLAAITQIQDKVKEEIDKDETVEERTPVKNAPVTKEWRIKFSKKLDAATLSELDIVVLDEQRNLVETTFSYSDATKTITVSPLQPYEAGKTYTLYIGKKISDTAGTNLKNSVKMNFTVK</sequence>
<proteinExistence type="predicted"/>
<feature type="region of interest" description="Disordered" evidence="2">
    <location>
        <begin position="21"/>
        <end position="71"/>
    </location>
</feature>
<feature type="domain" description="SbsA Ig-like" evidence="4">
    <location>
        <begin position="277"/>
        <end position="372"/>
    </location>
</feature>
<name>A0ABW8IC60_9BACI</name>
<dbReference type="InterPro" id="IPR014755">
    <property type="entry name" value="Cu-Rt/internalin_Ig-like"/>
</dbReference>
<dbReference type="RefSeq" id="WP_404319062.1">
    <property type="nucleotide sequence ID" value="NZ_JAUIYO010000021.1"/>
</dbReference>
<evidence type="ECO:0000259" key="4">
    <source>
        <dbReference type="Pfam" id="PF13205"/>
    </source>
</evidence>
<feature type="compositionally biased region" description="Acidic residues" evidence="2">
    <location>
        <begin position="166"/>
        <end position="199"/>
    </location>
</feature>
<feature type="signal peptide" evidence="3">
    <location>
        <begin position="1"/>
        <end position="25"/>
    </location>
</feature>
<reference evidence="5 6" key="1">
    <citation type="submission" date="2023-07" db="EMBL/GenBank/DDBJ databases">
        <title>Bacillus lucianemedeirus sp. nov, a new species isolated from an immunobiological production facility.</title>
        <authorList>
            <person name="Costa L.V."/>
            <person name="Miranda R.V.S.L."/>
            <person name="Brandao M.L.L."/>
            <person name="Reis C.M.F."/>
            <person name="Frazao A.M."/>
            <person name="Cruz F.V."/>
            <person name="Baio P.V.P."/>
            <person name="Veras J.F.C."/>
            <person name="Ramos J.N."/>
            <person name="Vieira V."/>
        </authorList>
    </citation>
    <scope>NUCLEOTIDE SEQUENCE [LARGE SCALE GENOMIC DNA]</scope>
    <source>
        <strain evidence="5 6">B190/17</strain>
    </source>
</reference>
<dbReference type="EMBL" id="JAUIYO010000021">
    <property type="protein sequence ID" value="MFK2827099.1"/>
    <property type="molecule type" value="Genomic_DNA"/>
</dbReference>
<protein>
    <submittedName>
        <fullName evidence="5">Ig-like domain-containing protein</fullName>
    </submittedName>
</protein>
<evidence type="ECO:0000256" key="1">
    <source>
        <dbReference type="ARBA" id="ARBA00022729"/>
    </source>
</evidence>
<accession>A0ABW8IC60</accession>